<dbReference type="Pfam" id="PF06808">
    <property type="entry name" value="DctM"/>
    <property type="match status" value="1"/>
</dbReference>
<dbReference type="PANTHER" id="PTHR33362">
    <property type="entry name" value="SIALIC ACID TRAP TRANSPORTER PERMEASE PROTEIN SIAT-RELATED"/>
    <property type="match status" value="1"/>
</dbReference>
<name>A0A7V5VF45_CALAY</name>
<feature type="transmembrane region" description="Helical" evidence="7">
    <location>
        <begin position="134"/>
        <end position="157"/>
    </location>
</feature>
<feature type="transmembrane region" description="Helical" evidence="7">
    <location>
        <begin position="240"/>
        <end position="260"/>
    </location>
</feature>
<evidence type="ECO:0000313" key="9">
    <source>
        <dbReference type="EMBL" id="HHM02722.1"/>
    </source>
</evidence>
<evidence type="ECO:0000256" key="5">
    <source>
        <dbReference type="ARBA" id="ARBA00022989"/>
    </source>
</evidence>
<protein>
    <submittedName>
        <fullName evidence="9">TRAP transporter large permease subunit</fullName>
    </submittedName>
</protein>
<feature type="transmembrane region" description="Helical" evidence="7">
    <location>
        <begin position="272"/>
        <end position="294"/>
    </location>
</feature>
<sequence length="427" mass="46206">MEVLLIALALTVLALFGTPLFVIISAIALMAFFSADIDSSAVIIELYRLASQPVLLAIPLFTFAGYMLAESKTPQRLVNFSRALMGWMPGSLAIVTLLSCAVFTAFTGASGVTIVALGGLLLPALLDDNYSEKFSLGMLTASGNLGLLFPPSLPIILYGLVSSTSIDQLFTAGILPGILMVGLLSVYSVWSARRQGVGMKSLAFDKKRLWQSTREAIWEIPLPFIILGGIYGGFFTATEAAAVTAFYVLIIEVFIYRDISLKKDLLRVARESMIMVGGILVILAAALGLANYLIDAEIPSAILEAMRGYVDSPFEFLIVLNLFLLVVGAMMDIFSAIMVVAPLVIPIAAQFNIDPVHLGIIFLANLGIGYSTPPVGMNLFIASMRFEQPVMKLYKATIPFLIILLVSLVIITYWPDLSLWLVRVMGV</sequence>
<comment type="subcellular location">
    <subcellularLocation>
        <location evidence="1">Cell inner membrane</location>
        <topology evidence="1">Multi-pass membrane protein</topology>
    </subcellularLocation>
</comment>
<evidence type="ECO:0000256" key="4">
    <source>
        <dbReference type="ARBA" id="ARBA00022692"/>
    </source>
</evidence>
<feature type="transmembrane region" description="Helical" evidence="7">
    <location>
        <begin position="6"/>
        <end position="34"/>
    </location>
</feature>
<evidence type="ECO:0000256" key="3">
    <source>
        <dbReference type="ARBA" id="ARBA00022519"/>
    </source>
</evidence>
<dbReference type="PIRSF" id="PIRSF006066">
    <property type="entry name" value="HI0050"/>
    <property type="match status" value="1"/>
</dbReference>
<organism evidence="9">
    <name type="scientific">Caldithrix abyssi</name>
    <dbReference type="NCBI Taxonomy" id="187145"/>
    <lineage>
        <taxon>Bacteria</taxon>
        <taxon>Pseudomonadati</taxon>
        <taxon>Calditrichota</taxon>
        <taxon>Calditrichia</taxon>
        <taxon>Calditrichales</taxon>
        <taxon>Calditrichaceae</taxon>
        <taxon>Caldithrix</taxon>
    </lineage>
</organism>
<keyword evidence="3" id="KW-0997">Cell inner membrane</keyword>
<dbReference type="InterPro" id="IPR004681">
    <property type="entry name" value="TRAP_DctM"/>
</dbReference>
<dbReference type="AlphaFoldDB" id="A0A7V5VF45"/>
<keyword evidence="6 7" id="KW-0472">Membrane</keyword>
<evidence type="ECO:0000256" key="6">
    <source>
        <dbReference type="ARBA" id="ARBA00023136"/>
    </source>
</evidence>
<dbReference type="InterPro" id="IPR010656">
    <property type="entry name" value="DctM"/>
</dbReference>
<feature type="transmembrane region" description="Helical" evidence="7">
    <location>
        <begin position="89"/>
        <end position="122"/>
    </location>
</feature>
<keyword evidence="2" id="KW-1003">Cell membrane</keyword>
<reference evidence="9" key="1">
    <citation type="journal article" date="2020" name="mSystems">
        <title>Genome- and Community-Level Interaction Insights into Carbon Utilization and Element Cycling Functions of Hydrothermarchaeota in Hydrothermal Sediment.</title>
        <authorList>
            <person name="Zhou Z."/>
            <person name="Liu Y."/>
            <person name="Xu W."/>
            <person name="Pan J."/>
            <person name="Luo Z.H."/>
            <person name="Li M."/>
        </authorList>
    </citation>
    <scope>NUCLEOTIDE SEQUENCE [LARGE SCALE GENOMIC DNA]</scope>
    <source>
        <strain evidence="9">HyVt-460</strain>
    </source>
</reference>
<evidence type="ECO:0000256" key="2">
    <source>
        <dbReference type="ARBA" id="ARBA00022475"/>
    </source>
</evidence>
<dbReference type="EMBL" id="DRLI01000263">
    <property type="protein sequence ID" value="HHM02722.1"/>
    <property type="molecule type" value="Genomic_DNA"/>
</dbReference>
<dbReference type="PANTHER" id="PTHR33362:SF5">
    <property type="entry name" value="C4-DICARBOXYLATE TRAP TRANSPORTER LARGE PERMEASE PROTEIN DCTM"/>
    <property type="match status" value="1"/>
</dbReference>
<evidence type="ECO:0000256" key="7">
    <source>
        <dbReference type="SAM" id="Phobius"/>
    </source>
</evidence>
<feature type="transmembrane region" description="Helical" evidence="7">
    <location>
        <begin position="336"/>
        <end position="353"/>
    </location>
</feature>
<dbReference type="NCBIfam" id="TIGR00786">
    <property type="entry name" value="dctM"/>
    <property type="match status" value="1"/>
</dbReference>
<feature type="transmembrane region" description="Helical" evidence="7">
    <location>
        <begin position="46"/>
        <end position="69"/>
    </location>
</feature>
<proteinExistence type="predicted"/>
<feature type="transmembrane region" description="Helical" evidence="7">
    <location>
        <begin position="393"/>
        <end position="414"/>
    </location>
</feature>
<feature type="transmembrane region" description="Helical" evidence="7">
    <location>
        <begin position="314"/>
        <end position="331"/>
    </location>
</feature>
<feature type="transmembrane region" description="Helical" evidence="7">
    <location>
        <begin position="169"/>
        <end position="190"/>
    </location>
</feature>
<accession>A0A7V5VF45</accession>
<gene>
    <name evidence="9" type="ORF">ENJ15_06875</name>
</gene>
<keyword evidence="4 7" id="KW-0812">Transmembrane</keyword>
<evidence type="ECO:0000259" key="8">
    <source>
        <dbReference type="Pfam" id="PF06808"/>
    </source>
</evidence>
<keyword evidence="5 7" id="KW-1133">Transmembrane helix</keyword>
<evidence type="ECO:0000256" key="1">
    <source>
        <dbReference type="ARBA" id="ARBA00004429"/>
    </source>
</evidence>
<feature type="transmembrane region" description="Helical" evidence="7">
    <location>
        <begin position="359"/>
        <end position="381"/>
    </location>
</feature>
<dbReference type="GO" id="GO:0022857">
    <property type="term" value="F:transmembrane transporter activity"/>
    <property type="evidence" value="ECO:0007669"/>
    <property type="project" value="TreeGrafter"/>
</dbReference>
<dbReference type="Proteomes" id="UP000885771">
    <property type="component" value="Unassembled WGS sequence"/>
</dbReference>
<feature type="domain" description="TRAP C4-dicarboxylate transport system permease DctM subunit" evidence="8">
    <location>
        <begin position="9"/>
        <end position="416"/>
    </location>
</feature>
<comment type="caution">
    <text evidence="9">The sequence shown here is derived from an EMBL/GenBank/DDBJ whole genome shotgun (WGS) entry which is preliminary data.</text>
</comment>
<dbReference type="GO" id="GO:0005886">
    <property type="term" value="C:plasma membrane"/>
    <property type="evidence" value="ECO:0007669"/>
    <property type="project" value="UniProtKB-SubCell"/>
</dbReference>